<evidence type="ECO:0000313" key="2">
    <source>
        <dbReference type="Proteomes" id="UP001302374"/>
    </source>
</evidence>
<dbReference type="Proteomes" id="UP001302374">
    <property type="component" value="Chromosome"/>
</dbReference>
<keyword evidence="2" id="KW-1185">Reference proteome</keyword>
<protein>
    <submittedName>
        <fullName evidence="1">Uncharacterized protein</fullName>
    </submittedName>
</protein>
<dbReference type="EMBL" id="CP043839">
    <property type="protein sequence ID" value="WOF11181.1"/>
    <property type="molecule type" value="Genomic_DNA"/>
</dbReference>
<sequence>MKMLIIYKKYMALISYKYGINSGNVGCVVCSFRAFHLTSMGREVKRSCVPVEMMYVFDEISLTLNPELVCHDKKTC</sequence>
<evidence type="ECO:0000313" key="1">
    <source>
        <dbReference type="EMBL" id="WOF11181.1"/>
    </source>
</evidence>
<accession>A0ABZ0FSK3</accession>
<name>A0ABZ0FSK3_9BACT</name>
<reference evidence="1 2" key="1">
    <citation type="submission" date="2019-09" db="EMBL/GenBank/DDBJ databases">
        <title>Butyricimonas paravirosa DSM 105722 (=214-4 = JCM 18677 = CCUG 65563).</title>
        <authorList>
            <person name="Le Roy T."/>
            <person name="Cani P.D."/>
        </authorList>
    </citation>
    <scope>NUCLEOTIDE SEQUENCE [LARGE SCALE GENOMIC DNA]</scope>
    <source>
        <strain evidence="1 2">DSM 105722</strain>
    </source>
</reference>
<gene>
    <name evidence="1" type="ORF">F1644_02330</name>
</gene>
<organism evidence="1 2">
    <name type="scientific">Butyricimonas paravirosa</name>
    <dbReference type="NCBI Taxonomy" id="1472417"/>
    <lineage>
        <taxon>Bacteria</taxon>
        <taxon>Pseudomonadati</taxon>
        <taxon>Bacteroidota</taxon>
        <taxon>Bacteroidia</taxon>
        <taxon>Bacteroidales</taxon>
        <taxon>Odoribacteraceae</taxon>
        <taxon>Butyricimonas</taxon>
    </lineage>
</organism>
<proteinExistence type="predicted"/>
<dbReference type="RefSeq" id="WP_087420434.1">
    <property type="nucleotide sequence ID" value="NZ_CANUDH010000072.1"/>
</dbReference>